<keyword evidence="1" id="KW-0812">Transmembrane</keyword>
<comment type="caution">
    <text evidence="3">The sequence shown here is derived from an EMBL/GenBank/DDBJ whole genome shotgun (WGS) entry which is preliminary data.</text>
</comment>
<dbReference type="Proteomes" id="UP001434883">
    <property type="component" value="Unassembled WGS sequence"/>
</dbReference>
<keyword evidence="4" id="KW-1185">Reference proteome</keyword>
<name>A0ABV0QLC7_9TELE</name>
<accession>A0ABV0QLC7</accession>
<evidence type="ECO:0000256" key="1">
    <source>
        <dbReference type="SAM" id="Phobius"/>
    </source>
</evidence>
<keyword evidence="1" id="KW-1133">Transmembrane helix</keyword>
<gene>
    <name evidence="3" type="ORF">XENOCAPTIV_005035</name>
</gene>
<dbReference type="EMBL" id="JAHRIN010016959">
    <property type="protein sequence ID" value="MEQ2196600.1"/>
    <property type="molecule type" value="Genomic_DNA"/>
</dbReference>
<feature type="transmembrane region" description="Helical" evidence="1">
    <location>
        <begin position="68"/>
        <end position="87"/>
    </location>
</feature>
<feature type="chain" id="PRO_5045177789" description="Secreted protein" evidence="2">
    <location>
        <begin position="23"/>
        <end position="150"/>
    </location>
</feature>
<keyword evidence="2" id="KW-0732">Signal</keyword>
<keyword evidence="1" id="KW-0472">Membrane</keyword>
<sequence>MFLSHGLGLLVLAGLSCPKGRSGWMGRGWHEGAASCWVVVSSSWMWGHRHLDRLSGNGRAELDNVSPWAIVVVVVLWCVCVVAGGVVGDGGPRDLLLARDPLPGEFVPSWCGVGGSVVGVVGTKHIDTLWTTLDIFTLGCTHLCCQWFRR</sequence>
<evidence type="ECO:0000313" key="3">
    <source>
        <dbReference type="EMBL" id="MEQ2196600.1"/>
    </source>
</evidence>
<evidence type="ECO:0000256" key="2">
    <source>
        <dbReference type="SAM" id="SignalP"/>
    </source>
</evidence>
<evidence type="ECO:0000313" key="4">
    <source>
        <dbReference type="Proteomes" id="UP001434883"/>
    </source>
</evidence>
<proteinExistence type="predicted"/>
<organism evidence="3 4">
    <name type="scientific">Xenoophorus captivus</name>
    <dbReference type="NCBI Taxonomy" id="1517983"/>
    <lineage>
        <taxon>Eukaryota</taxon>
        <taxon>Metazoa</taxon>
        <taxon>Chordata</taxon>
        <taxon>Craniata</taxon>
        <taxon>Vertebrata</taxon>
        <taxon>Euteleostomi</taxon>
        <taxon>Actinopterygii</taxon>
        <taxon>Neopterygii</taxon>
        <taxon>Teleostei</taxon>
        <taxon>Neoteleostei</taxon>
        <taxon>Acanthomorphata</taxon>
        <taxon>Ovalentaria</taxon>
        <taxon>Atherinomorphae</taxon>
        <taxon>Cyprinodontiformes</taxon>
        <taxon>Goodeidae</taxon>
        <taxon>Xenoophorus</taxon>
    </lineage>
</organism>
<reference evidence="3 4" key="1">
    <citation type="submission" date="2021-06" db="EMBL/GenBank/DDBJ databases">
        <authorList>
            <person name="Palmer J.M."/>
        </authorList>
    </citation>
    <scope>NUCLEOTIDE SEQUENCE [LARGE SCALE GENOMIC DNA]</scope>
    <source>
        <strain evidence="3 4">XC_2019</strain>
        <tissue evidence="3">Muscle</tissue>
    </source>
</reference>
<evidence type="ECO:0008006" key="5">
    <source>
        <dbReference type="Google" id="ProtNLM"/>
    </source>
</evidence>
<protein>
    <recommendedName>
        <fullName evidence="5">Secreted protein</fullName>
    </recommendedName>
</protein>
<feature type="signal peptide" evidence="2">
    <location>
        <begin position="1"/>
        <end position="22"/>
    </location>
</feature>